<evidence type="ECO:0000313" key="2">
    <source>
        <dbReference type="EMBL" id="VCW50072.1"/>
    </source>
</evidence>
<dbReference type="AlphaFoldDB" id="A0A9X9LD74"/>
<feature type="region of interest" description="Disordered" evidence="1">
    <location>
        <begin position="1"/>
        <end position="77"/>
    </location>
</feature>
<reference evidence="2 3" key="1">
    <citation type="submission" date="2018-10" db="EMBL/GenBank/DDBJ databases">
        <authorList>
            <person name="Ekblom R."/>
            <person name="Jareborg N."/>
        </authorList>
    </citation>
    <scope>NUCLEOTIDE SEQUENCE [LARGE SCALE GENOMIC DNA]</scope>
    <source>
        <tissue evidence="2">Muscle</tissue>
    </source>
</reference>
<dbReference type="Proteomes" id="UP000269945">
    <property type="component" value="Unassembled WGS sequence"/>
</dbReference>
<keyword evidence="3" id="KW-1185">Reference proteome</keyword>
<gene>
    <name evidence="2" type="ORF">BN2614_LOCUS2</name>
</gene>
<dbReference type="EMBL" id="CYRY02000546">
    <property type="protein sequence ID" value="VCW50072.1"/>
    <property type="molecule type" value="Genomic_DNA"/>
</dbReference>
<sequence length="103" mass="11093">ARRVRRESAPALSRGLPASCTPLGVGPVAEPSVPRGACLPWKRRRDCGVTRRPGGGPGPGERRTRRRGGRDSRQQHFGKILTVLFHTVAIAGGKQPQIKPSPE</sequence>
<protein>
    <submittedName>
        <fullName evidence="2">Uncharacterized protein</fullName>
    </submittedName>
</protein>
<accession>A0A9X9LD74</accession>
<evidence type="ECO:0000256" key="1">
    <source>
        <dbReference type="SAM" id="MobiDB-lite"/>
    </source>
</evidence>
<evidence type="ECO:0000313" key="3">
    <source>
        <dbReference type="Proteomes" id="UP000269945"/>
    </source>
</evidence>
<proteinExistence type="predicted"/>
<name>A0A9X9LD74_GULGU</name>
<comment type="caution">
    <text evidence="2">The sequence shown here is derived from an EMBL/GenBank/DDBJ whole genome shotgun (WGS) entry which is preliminary data.</text>
</comment>
<organism evidence="2 3">
    <name type="scientific">Gulo gulo</name>
    <name type="common">Wolverine</name>
    <name type="synonym">Gluton</name>
    <dbReference type="NCBI Taxonomy" id="48420"/>
    <lineage>
        <taxon>Eukaryota</taxon>
        <taxon>Metazoa</taxon>
        <taxon>Chordata</taxon>
        <taxon>Craniata</taxon>
        <taxon>Vertebrata</taxon>
        <taxon>Euteleostomi</taxon>
        <taxon>Mammalia</taxon>
        <taxon>Eutheria</taxon>
        <taxon>Laurasiatheria</taxon>
        <taxon>Carnivora</taxon>
        <taxon>Caniformia</taxon>
        <taxon>Musteloidea</taxon>
        <taxon>Mustelidae</taxon>
        <taxon>Guloninae</taxon>
        <taxon>Gulo</taxon>
    </lineage>
</organism>
<feature type="non-terminal residue" evidence="2">
    <location>
        <position position="1"/>
    </location>
</feature>